<keyword evidence="2" id="KW-1185">Reference proteome</keyword>
<dbReference type="eggNOG" id="ENOG5033E39">
    <property type="taxonomic scope" value="Bacteria"/>
</dbReference>
<accession>I0WEB2</accession>
<comment type="caution">
    <text evidence="1">The sequence shown here is derived from an EMBL/GenBank/DDBJ whole genome shotgun (WGS) entry which is preliminary data.</text>
</comment>
<dbReference type="OrthoDB" id="799390at2"/>
<dbReference type="RefSeq" id="WP_008239316.1">
    <property type="nucleotide sequence ID" value="NZ_AJJU01000009.1"/>
</dbReference>
<dbReference type="EMBL" id="AJJU01000009">
    <property type="protein sequence ID" value="EID74728.1"/>
    <property type="molecule type" value="Genomic_DNA"/>
</dbReference>
<proteinExistence type="predicted"/>
<organism evidence="1 2">
    <name type="scientific">Imtechella halotolerans K1</name>
    <dbReference type="NCBI Taxonomy" id="946077"/>
    <lineage>
        <taxon>Bacteria</taxon>
        <taxon>Pseudomonadati</taxon>
        <taxon>Bacteroidota</taxon>
        <taxon>Flavobacteriia</taxon>
        <taxon>Flavobacteriales</taxon>
        <taxon>Flavobacteriaceae</taxon>
        <taxon>Imtechella</taxon>
    </lineage>
</organism>
<dbReference type="Proteomes" id="UP000005938">
    <property type="component" value="Unassembled WGS sequence"/>
</dbReference>
<dbReference type="STRING" id="946077.W5A_08107"/>
<protein>
    <submittedName>
        <fullName evidence="1">Uncharacterized protein</fullName>
    </submittedName>
</protein>
<dbReference type="PROSITE" id="PS51257">
    <property type="entry name" value="PROKAR_LIPOPROTEIN"/>
    <property type="match status" value="1"/>
</dbReference>
<evidence type="ECO:0000313" key="2">
    <source>
        <dbReference type="Proteomes" id="UP000005938"/>
    </source>
</evidence>
<sequence length="209" mass="23961">MKKVWAFLVVIVGSCIQFSCDKNEDSIPEFPIEQADAISIDEYQIYSHVLERFSSSQLVVRQKTSAYTPSEEKLTLFFNLEKLAAMDEGLYNQFQLENSATYLLGPDIVVPGKETYLLSNDAYSYYFDRANHSISWELFDKKYPNGGKWYTTFTKIGFNESSNQALVGMESYWYMSSENGSTHKSGTLFYLEKIDGVWTFIASTAYELP</sequence>
<dbReference type="AlphaFoldDB" id="I0WEB2"/>
<name>I0WEB2_9FLAO</name>
<evidence type="ECO:0000313" key="1">
    <source>
        <dbReference type="EMBL" id="EID74728.1"/>
    </source>
</evidence>
<reference evidence="1 2" key="1">
    <citation type="journal article" date="2012" name="J. Bacteriol.">
        <title>Genome Sequence of the Halotolerant Bacterium Imtechella halotolerans K1T.</title>
        <authorList>
            <person name="Kumar S."/>
            <person name="Vikram S."/>
            <person name="Subramanian S."/>
            <person name="Raghava G.P."/>
            <person name="Pinnaka A.K."/>
        </authorList>
    </citation>
    <scope>NUCLEOTIDE SEQUENCE [LARGE SCALE GENOMIC DNA]</scope>
    <source>
        <strain evidence="1 2">K1</strain>
    </source>
</reference>
<gene>
    <name evidence="1" type="ORF">W5A_08107</name>
</gene>